<dbReference type="EMBL" id="JBAKAZ010000016">
    <property type="protein sequence ID" value="MEL0629167.1"/>
    <property type="molecule type" value="Genomic_DNA"/>
</dbReference>
<organism evidence="2 3">
    <name type="scientific">Psychromonas aquatilis</name>
    <dbReference type="NCBI Taxonomy" id="2005072"/>
    <lineage>
        <taxon>Bacteria</taxon>
        <taxon>Pseudomonadati</taxon>
        <taxon>Pseudomonadota</taxon>
        <taxon>Gammaproteobacteria</taxon>
        <taxon>Alteromonadales</taxon>
        <taxon>Psychromonadaceae</taxon>
        <taxon>Psychromonas</taxon>
    </lineage>
</organism>
<evidence type="ECO:0000313" key="3">
    <source>
        <dbReference type="Proteomes" id="UP001369082"/>
    </source>
</evidence>
<keyword evidence="1" id="KW-0812">Transmembrane</keyword>
<feature type="transmembrane region" description="Helical" evidence="1">
    <location>
        <begin position="15"/>
        <end position="44"/>
    </location>
</feature>
<protein>
    <submittedName>
        <fullName evidence="2">Uncharacterized protein</fullName>
    </submittedName>
</protein>
<dbReference type="RefSeq" id="WP_341597179.1">
    <property type="nucleotide sequence ID" value="NZ_JBAKAZ010000016.1"/>
</dbReference>
<comment type="caution">
    <text evidence="2">The sequence shown here is derived from an EMBL/GenBank/DDBJ whole genome shotgun (WGS) entry which is preliminary data.</text>
</comment>
<accession>A0ABU9GPE5</accession>
<keyword evidence="3" id="KW-1185">Reference proteome</keyword>
<name>A0ABU9GPE5_9GAMM</name>
<reference evidence="2 3" key="1">
    <citation type="submission" date="2024-02" db="EMBL/GenBank/DDBJ databases">
        <title>Bacteria isolated from the canopy kelp, Nereocystis luetkeana.</title>
        <authorList>
            <person name="Pfister C.A."/>
            <person name="Younker I.T."/>
            <person name="Light S.H."/>
        </authorList>
    </citation>
    <scope>NUCLEOTIDE SEQUENCE [LARGE SCALE GENOMIC DNA]</scope>
    <source>
        <strain evidence="2 3">TI.1.05</strain>
    </source>
</reference>
<proteinExistence type="predicted"/>
<evidence type="ECO:0000313" key="2">
    <source>
        <dbReference type="EMBL" id="MEL0629167.1"/>
    </source>
</evidence>
<keyword evidence="1" id="KW-0472">Membrane</keyword>
<gene>
    <name evidence="2" type="ORF">V6256_06060</name>
</gene>
<evidence type="ECO:0000256" key="1">
    <source>
        <dbReference type="SAM" id="Phobius"/>
    </source>
</evidence>
<sequence>MSLDWEYFFSLFTVAAFYEACIVVIVLSALSWCLSTLFGFVIACGKLSEKNGYRYPPLSLFGFFVVCHY</sequence>
<dbReference type="Proteomes" id="UP001369082">
    <property type="component" value="Unassembled WGS sequence"/>
</dbReference>
<keyword evidence="1" id="KW-1133">Transmembrane helix</keyword>